<accession>A0AC35F6B6</accession>
<dbReference type="WBParaSite" id="PS1159_v2.g14361.t4">
    <property type="protein sequence ID" value="PS1159_v2.g14361.t4"/>
    <property type="gene ID" value="PS1159_v2.g14361"/>
</dbReference>
<evidence type="ECO:0000313" key="1">
    <source>
        <dbReference type="Proteomes" id="UP000887580"/>
    </source>
</evidence>
<dbReference type="Proteomes" id="UP000887580">
    <property type="component" value="Unplaced"/>
</dbReference>
<reference evidence="2" key="1">
    <citation type="submission" date="2025-08" db="UniProtKB">
        <authorList>
            <consortium name="WormBaseParasite"/>
        </authorList>
    </citation>
    <scope>IDENTIFICATION</scope>
</reference>
<name>A0AC35F6B6_9BILA</name>
<sequence>MSGDDKNVENLSKMLDETLKDFNTRRVTDDDLDDFMADYDKQALQRSGEEFDTLLNKISEAISKEPSASGAAISKEPAASGAFPGAPTGDDAELSEFMDMMKRGLLQNDISPMINTTVQKYDAYFATEGSQMSPEQRDLFEKQRDVLKKLSEQYAKNAAQDYSPEKEEEITNLWKELHELGDPPEHLFNIKDDVQMPPECTIC</sequence>
<evidence type="ECO:0000313" key="2">
    <source>
        <dbReference type="WBParaSite" id="PS1159_v2.g14361.t4"/>
    </source>
</evidence>
<proteinExistence type="predicted"/>
<organism evidence="1 2">
    <name type="scientific">Panagrolaimus sp. PS1159</name>
    <dbReference type="NCBI Taxonomy" id="55785"/>
    <lineage>
        <taxon>Eukaryota</taxon>
        <taxon>Metazoa</taxon>
        <taxon>Ecdysozoa</taxon>
        <taxon>Nematoda</taxon>
        <taxon>Chromadorea</taxon>
        <taxon>Rhabditida</taxon>
        <taxon>Tylenchina</taxon>
        <taxon>Panagrolaimomorpha</taxon>
        <taxon>Panagrolaimoidea</taxon>
        <taxon>Panagrolaimidae</taxon>
        <taxon>Panagrolaimus</taxon>
    </lineage>
</organism>
<protein>
    <submittedName>
        <fullName evidence="2">Peroxin-19</fullName>
    </submittedName>
</protein>